<reference evidence="1 2" key="1">
    <citation type="journal article" date="2006" name="Science">
        <title>Genome of rice cluster I archaea -- the key methane producers in the rice rhizosphere.</title>
        <authorList>
            <person name="Erkel C."/>
            <person name="Kube M."/>
            <person name="Reinhardt R."/>
            <person name="Liesack W."/>
        </authorList>
    </citation>
    <scope>NUCLEOTIDE SEQUENCE [LARGE SCALE GENOMIC DNA]</scope>
    <source>
        <strain evidence="2">DSM 22066 / NBRC 105507 / MRE50</strain>
    </source>
</reference>
<accession>Q0W8Y8</accession>
<dbReference type="Proteomes" id="UP000000663">
    <property type="component" value="Chromosome"/>
</dbReference>
<dbReference type="KEGG" id="rci:LRC119"/>
<organism evidence="1 2">
    <name type="scientific">Methanocella arvoryzae (strain DSM 22066 / NBRC 105507 / MRE50)</name>
    <dbReference type="NCBI Taxonomy" id="351160"/>
    <lineage>
        <taxon>Archaea</taxon>
        <taxon>Methanobacteriati</taxon>
        <taxon>Methanobacteriota</taxon>
        <taxon>Stenosarchaea group</taxon>
        <taxon>Methanomicrobia</taxon>
        <taxon>Methanocellales</taxon>
        <taxon>Methanocellaceae</taxon>
        <taxon>Methanocella</taxon>
    </lineage>
</organism>
<dbReference type="EMBL" id="AM114193">
    <property type="protein sequence ID" value="CAJ35138.1"/>
    <property type="molecule type" value="Genomic_DNA"/>
</dbReference>
<protein>
    <submittedName>
        <fullName evidence="1">Uncharacterized protein</fullName>
    </submittedName>
</protein>
<dbReference type="eggNOG" id="arCOG11126">
    <property type="taxonomic scope" value="Archaea"/>
</dbReference>
<proteinExistence type="predicted"/>
<name>Q0W8Y8_METAR</name>
<keyword evidence="2" id="KW-1185">Reference proteome</keyword>
<evidence type="ECO:0000313" key="2">
    <source>
        <dbReference type="Proteomes" id="UP000000663"/>
    </source>
</evidence>
<dbReference type="STRING" id="351160.LRC119"/>
<gene>
    <name evidence="1" type="ORF">LRC119</name>
</gene>
<sequence length="151" mass="14914">MWGDVMIKVKLLVIFVALTMISVLPAGAWVGPEYIAGSLPLAAITPYGTVGSGIFETDSWTYGTGASQVSDSFASNVISPFGGSFFSPFGPCGFGAGLGCGGLAQSGLGGNLGAQESATATGTHTTAFGIGPTPGLVFGIPVAGPAGLVYC</sequence>
<evidence type="ECO:0000313" key="1">
    <source>
        <dbReference type="EMBL" id="CAJ35138.1"/>
    </source>
</evidence>
<dbReference type="AlphaFoldDB" id="Q0W8Y8"/>